<keyword evidence="2" id="KW-1185">Reference proteome</keyword>
<organism evidence="1 2">
    <name type="scientific">Acanthosepion pharaonis</name>
    <name type="common">Pharaoh cuttlefish</name>
    <name type="synonym">Sepia pharaonis</name>
    <dbReference type="NCBI Taxonomy" id="158019"/>
    <lineage>
        <taxon>Eukaryota</taxon>
        <taxon>Metazoa</taxon>
        <taxon>Spiralia</taxon>
        <taxon>Lophotrochozoa</taxon>
        <taxon>Mollusca</taxon>
        <taxon>Cephalopoda</taxon>
        <taxon>Coleoidea</taxon>
        <taxon>Decapodiformes</taxon>
        <taxon>Sepiida</taxon>
        <taxon>Sepiina</taxon>
        <taxon>Sepiidae</taxon>
        <taxon>Acanthosepion</taxon>
    </lineage>
</organism>
<protein>
    <submittedName>
        <fullName evidence="1">Uncharacterized protein</fullName>
    </submittedName>
</protein>
<evidence type="ECO:0000313" key="1">
    <source>
        <dbReference type="EMBL" id="CAE1237362.1"/>
    </source>
</evidence>
<sequence>MTSTLAVPYSCLIPSIDRRVDRFGPNLVSTHVVIAIDRKTYLVRMADWNRCLGFKSEAFSSRRQITGETVVLCSLCSLSAVVCPRFLHRLYLSAVVSRRSVFMDPAQRLGTTQHYVLWECPRSPINKLGLSLQMSKYGGAPPPSLGFYLRLLLLLVT</sequence>
<dbReference type="Proteomes" id="UP000597762">
    <property type="component" value="Unassembled WGS sequence"/>
</dbReference>
<comment type="caution">
    <text evidence="1">The sequence shown here is derived from an EMBL/GenBank/DDBJ whole genome shotgun (WGS) entry which is preliminary data.</text>
</comment>
<evidence type="ECO:0000313" key="2">
    <source>
        <dbReference type="Proteomes" id="UP000597762"/>
    </source>
</evidence>
<dbReference type="EMBL" id="CAHIKZ030000761">
    <property type="protein sequence ID" value="CAE1237362.1"/>
    <property type="molecule type" value="Genomic_DNA"/>
</dbReference>
<reference evidence="1" key="1">
    <citation type="submission" date="2021-01" db="EMBL/GenBank/DDBJ databases">
        <authorList>
            <person name="Li R."/>
            <person name="Bekaert M."/>
        </authorList>
    </citation>
    <scope>NUCLEOTIDE SEQUENCE</scope>
    <source>
        <strain evidence="1">Farmed</strain>
    </source>
</reference>
<accession>A0A812BKZ5</accession>
<gene>
    <name evidence="1" type="ORF">SPHA_20735</name>
</gene>
<dbReference type="AlphaFoldDB" id="A0A812BKZ5"/>
<proteinExistence type="predicted"/>
<name>A0A812BKZ5_ACAPH</name>